<accession>A0A4Z1F3V4</accession>
<proteinExistence type="predicted"/>
<reference evidence="1 2" key="1">
    <citation type="submission" date="2017-12" db="EMBL/GenBank/DDBJ databases">
        <title>Comparative genomics of Botrytis spp.</title>
        <authorList>
            <person name="Valero-Jimenez C.A."/>
            <person name="Tapia P."/>
            <person name="Veloso J."/>
            <person name="Silva-Moreno E."/>
            <person name="Staats M."/>
            <person name="Valdes J.H."/>
            <person name="Van Kan J.A.L."/>
        </authorList>
    </citation>
    <scope>NUCLEOTIDE SEQUENCE [LARGE SCALE GENOMIC DNA]</scope>
    <source>
        <strain evidence="1 2">Bt9001</strain>
    </source>
</reference>
<gene>
    <name evidence="1" type="ORF">BTUL_0006g00290</name>
</gene>
<keyword evidence="2" id="KW-1185">Reference proteome</keyword>
<sequence length="116" mass="12819">MSLSLKRQFCSVASEACLPCDDFCARILSPGGIRLAYQIQSSYKRRLEIPLYTSLINDLRSSHLHLLTRVYSASTLPTQVYATLGADHITAHNVTPFALHEVAQGVKGTARKCLQI</sequence>
<dbReference type="EMBL" id="PQXH01000006">
    <property type="protein sequence ID" value="TGO18996.1"/>
    <property type="molecule type" value="Genomic_DNA"/>
</dbReference>
<dbReference type="AlphaFoldDB" id="A0A4Z1F3V4"/>
<organism evidence="1 2">
    <name type="scientific">Botrytis tulipae</name>
    <dbReference type="NCBI Taxonomy" id="87230"/>
    <lineage>
        <taxon>Eukaryota</taxon>
        <taxon>Fungi</taxon>
        <taxon>Dikarya</taxon>
        <taxon>Ascomycota</taxon>
        <taxon>Pezizomycotina</taxon>
        <taxon>Leotiomycetes</taxon>
        <taxon>Helotiales</taxon>
        <taxon>Sclerotiniaceae</taxon>
        <taxon>Botrytis</taxon>
    </lineage>
</organism>
<dbReference type="Proteomes" id="UP000297777">
    <property type="component" value="Unassembled WGS sequence"/>
</dbReference>
<evidence type="ECO:0000313" key="1">
    <source>
        <dbReference type="EMBL" id="TGO18996.1"/>
    </source>
</evidence>
<name>A0A4Z1F3V4_9HELO</name>
<protein>
    <submittedName>
        <fullName evidence="1">Uncharacterized protein</fullName>
    </submittedName>
</protein>
<comment type="caution">
    <text evidence="1">The sequence shown here is derived from an EMBL/GenBank/DDBJ whole genome shotgun (WGS) entry which is preliminary data.</text>
</comment>
<evidence type="ECO:0000313" key="2">
    <source>
        <dbReference type="Proteomes" id="UP000297777"/>
    </source>
</evidence>